<evidence type="ECO:0000256" key="7">
    <source>
        <dbReference type="ARBA" id="ARBA00033135"/>
    </source>
</evidence>
<evidence type="ECO:0000256" key="2">
    <source>
        <dbReference type="ARBA" id="ARBA00015075"/>
    </source>
</evidence>
<name>A0A3D9H6P4_9PROT</name>
<keyword evidence="3" id="KW-0678">Repressor</keyword>
<dbReference type="SUPFAM" id="SSF50118">
    <property type="entry name" value="Cell growth inhibitor/plasmid maintenance toxic component"/>
    <property type="match status" value="1"/>
</dbReference>
<dbReference type="Gene3D" id="2.30.30.110">
    <property type="match status" value="1"/>
</dbReference>
<dbReference type="Proteomes" id="UP000256845">
    <property type="component" value="Unassembled WGS sequence"/>
</dbReference>
<protein>
    <recommendedName>
        <fullName evidence="2">Toxin CcdB</fullName>
    </recommendedName>
    <alternativeName>
        <fullName evidence="7">Cytotoxic protein CcdB</fullName>
    </alternativeName>
    <alternativeName>
        <fullName evidence="6">Protein LetD</fullName>
    </alternativeName>
</protein>
<dbReference type="AlphaFoldDB" id="A0A3D9H6P4"/>
<evidence type="ECO:0000313" key="9">
    <source>
        <dbReference type="Proteomes" id="UP000256845"/>
    </source>
</evidence>
<dbReference type="InterPro" id="IPR011067">
    <property type="entry name" value="Plasmid_toxin/cell-grow_inhib"/>
</dbReference>
<evidence type="ECO:0000256" key="6">
    <source>
        <dbReference type="ARBA" id="ARBA00029628"/>
    </source>
</evidence>
<sequence length="99" mass="10789">MARFDVYPNPDGIGYLLDVQADLLNGLNTRIVVPMLSQAQAPEPARYLNPIFQIEGVDHVMVTQLMAAVPLSVLAETVGNLSDQADDITKALDMVFQGF</sequence>
<keyword evidence="4" id="KW-0805">Transcription regulation</keyword>
<dbReference type="Pfam" id="PF01845">
    <property type="entry name" value="CcdB"/>
    <property type="match status" value="1"/>
</dbReference>
<evidence type="ECO:0000256" key="1">
    <source>
        <dbReference type="ARBA" id="ARBA00005230"/>
    </source>
</evidence>
<proteinExistence type="inferred from homology"/>
<evidence type="ECO:0000256" key="3">
    <source>
        <dbReference type="ARBA" id="ARBA00022491"/>
    </source>
</evidence>
<gene>
    <name evidence="8" type="ORF">DFP90_112126</name>
</gene>
<dbReference type="EMBL" id="QRDW01000012">
    <property type="protein sequence ID" value="RED45132.1"/>
    <property type="molecule type" value="Genomic_DNA"/>
</dbReference>
<evidence type="ECO:0000313" key="8">
    <source>
        <dbReference type="EMBL" id="RED45132.1"/>
    </source>
</evidence>
<dbReference type="InterPro" id="IPR002712">
    <property type="entry name" value="CcdB"/>
</dbReference>
<keyword evidence="9" id="KW-1185">Reference proteome</keyword>
<comment type="caution">
    <text evidence="8">The sequence shown here is derived from an EMBL/GenBank/DDBJ whole genome shotgun (WGS) entry which is preliminary data.</text>
</comment>
<dbReference type="GO" id="GO:0006276">
    <property type="term" value="P:plasmid maintenance"/>
    <property type="evidence" value="ECO:0007669"/>
    <property type="project" value="InterPro"/>
</dbReference>
<dbReference type="RefSeq" id="WP_115938721.1">
    <property type="nucleotide sequence ID" value="NZ_QRDW01000012.1"/>
</dbReference>
<keyword evidence="5" id="KW-0804">Transcription</keyword>
<evidence type="ECO:0000256" key="5">
    <source>
        <dbReference type="ARBA" id="ARBA00023163"/>
    </source>
</evidence>
<comment type="similarity">
    <text evidence="1">Belongs to the CcdB toxin family.</text>
</comment>
<evidence type="ECO:0000256" key="4">
    <source>
        <dbReference type="ARBA" id="ARBA00023015"/>
    </source>
</evidence>
<accession>A0A3D9H6P4</accession>
<reference evidence="8 9" key="1">
    <citation type="submission" date="2018-07" db="EMBL/GenBank/DDBJ databases">
        <title>Genomic Encyclopedia of Type Strains, Phase III (KMG-III): the genomes of soil and plant-associated and newly described type strains.</title>
        <authorList>
            <person name="Whitman W."/>
        </authorList>
    </citation>
    <scope>NUCLEOTIDE SEQUENCE [LARGE SCALE GENOMIC DNA]</scope>
    <source>
        <strain evidence="8 9">CECT 8488</strain>
    </source>
</reference>
<organism evidence="8 9">
    <name type="scientific">Aestuariispira insulae</name>
    <dbReference type="NCBI Taxonomy" id="1461337"/>
    <lineage>
        <taxon>Bacteria</taxon>
        <taxon>Pseudomonadati</taxon>
        <taxon>Pseudomonadota</taxon>
        <taxon>Alphaproteobacteria</taxon>
        <taxon>Rhodospirillales</taxon>
        <taxon>Kiloniellaceae</taxon>
        <taxon>Aestuariispira</taxon>
    </lineage>
</organism>
<dbReference type="OrthoDB" id="9813510at2"/>
<dbReference type="GO" id="GO:0008657">
    <property type="term" value="F:DNA topoisomerase type II (double strand cut, ATP-hydrolyzing) inhibitor activity"/>
    <property type="evidence" value="ECO:0007669"/>
    <property type="project" value="InterPro"/>
</dbReference>